<feature type="region of interest" description="Disordered" evidence="1">
    <location>
        <begin position="90"/>
        <end position="109"/>
    </location>
</feature>
<feature type="compositionally biased region" description="Polar residues" evidence="1">
    <location>
        <begin position="90"/>
        <end position="99"/>
    </location>
</feature>
<organism evidence="3 4">
    <name type="scientific">Ophiocordyceps unilateralis</name>
    <name type="common">Zombie-ant fungus</name>
    <name type="synonym">Torrubia unilateralis</name>
    <dbReference type="NCBI Taxonomy" id="268505"/>
    <lineage>
        <taxon>Eukaryota</taxon>
        <taxon>Fungi</taxon>
        <taxon>Dikarya</taxon>
        <taxon>Ascomycota</taxon>
        <taxon>Pezizomycotina</taxon>
        <taxon>Sordariomycetes</taxon>
        <taxon>Hypocreomycetidae</taxon>
        <taxon>Hypocreales</taxon>
        <taxon>Ophiocordycipitaceae</taxon>
        <taxon>Ophiocordyceps</taxon>
    </lineage>
</organism>
<sequence length="414" mass="43308">MRYAIVSAAFIVGASAHGLPVSVKGANDVIMPGLSVTDGTPRDCSSNGCGSQADTTILRDREMQQNPLGRTQGNGPVSAESAIANFMGTNKATQKNSGQSGVGQEDDLTGLDKVKQKRLAERELFVRGLLDNLLGGGGGLFGGGGGDKAKGEKNNFAQETSVADTSGMGAQKGLPTTDEEGNFNVIYRQINQDGAGPLTMECDGSSCGKDNSAFQDADIQNNVPGAIAGLSLATNTEFAMNCSLPQGMVCKAQCGGAQNVCVCRMRNNTPAGPFGGSVALTQSQGAVKRAVAYRLRKRYEVLKRAKASSASSNSLEKRFKIDSDESPEALAQADANEAADDEALEKGLEKRFKINSDQSPEAVAQADANEAADDEALEKGLEKRFAIYSDQTPEALAQADADEELDDETLAKTS</sequence>
<comment type="caution">
    <text evidence="3">The sequence shown here is derived from an EMBL/GenBank/DDBJ whole genome shotgun (WGS) entry which is preliminary data.</text>
</comment>
<evidence type="ECO:0000256" key="2">
    <source>
        <dbReference type="SAM" id="SignalP"/>
    </source>
</evidence>
<feature type="chain" id="PRO_5012179768" evidence="2">
    <location>
        <begin position="17"/>
        <end position="414"/>
    </location>
</feature>
<dbReference type="OrthoDB" id="5310497at2759"/>
<feature type="region of interest" description="Disordered" evidence="1">
    <location>
        <begin position="393"/>
        <end position="414"/>
    </location>
</feature>
<dbReference type="InterPro" id="IPR021476">
    <property type="entry name" value="Egh16-like"/>
</dbReference>
<dbReference type="STRING" id="268505.A0A2A9PI78"/>
<name>A0A2A9PI78_OPHUN</name>
<dbReference type="PANTHER" id="PTHR34618">
    <property type="entry name" value="SURFACE PROTEIN MAS1, PUTATIVE-RELATED"/>
    <property type="match status" value="1"/>
</dbReference>
<protein>
    <submittedName>
        <fullName evidence="3">Uncharacterized protein</fullName>
    </submittedName>
</protein>
<gene>
    <name evidence="3" type="ORF">XA68_10487</name>
</gene>
<evidence type="ECO:0000313" key="4">
    <source>
        <dbReference type="Proteomes" id="UP000037136"/>
    </source>
</evidence>
<reference evidence="3 4" key="2">
    <citation type="journal article" date="2017" name="Sci. Rep.">
        <title>Ant-infecting Ophiocordyceps genomes reveal a high diversity of potential behavioral manipulation genes and a possible major role for enterotoxins.</title>
        <authorList>
            <person name="de Bekker C."/>
            <person name="Ohm R.A."/>
            <person name="Evans H.C."/>
            <person name="Brachmann A."/>
            <person name="Hughes D.P."/>
        </authorList>
    </citation>
    <scope>NUCLEOTIDE SEQUENCE [LARGE SCALE GENOMIC DNA]</scope>
    <source>
        <strain evidence="3 4">SC16a</strain>
    </source>
</reference>
<dbReference type="EMBL" id="LAZP02000111">
    <property type="protein sequence ID" value="PFH60731.1"/>
    <property type="molecule type" value="Genomic_DNA"/>
</dbReference>
<reference evidence="3 4" key="1">
    <citation type="journal article" date="2015" name="BMC Genomics">
        <title>Gene expression during zombie ant biting behavior reflects the complexity underlying fungal parasitic behavioral manipulation.</title>
        <authorList>
            <person name="de Bekker C."/>
            <person name="Ohm R.A."/>
            <person name="Loreto R.G."/>
            <person name="Sebastian A."/>
            <person name="Albert I."/>
            <person name="Merrow M."/>
            <person name="Brachmann A."/>
            <person name="Hughes D.P."/>
        </authorList>
    </citation>
    <scope>NUCLEOTIDE SEQUENCE [LARGE SCALE GENOMIC DNA]</scope>
    <source>
        <strain evidence="3 4">SC16a</strain>
    </source>
</reference>
<keyword evidence="4" id="KW-1185">Reference proteome</keyword>
<dbReference type="Proteomes" id="UP000037136">
    <property type="component" value="Unassembled WGS sequence"/>
</dbReference>
<accession>A0A2A9PI78</accession>
<proteinExistence type="predicted"/>
<dbReference type="PANTHER" id="PTHR34618:SF1">
    <property type="entry name" value="SECRETED PROTEIN"/>
    <property type="match status" value="1"/>
</dbReference>
<feature type="compositionally biased region" description="Basic and acidic residues" evidence="1">
    <location>
        <begin position="344"/>
        <end position="354"/>
    </location>
</feature>
<feature type="signal peptide" evidence="2">
    <location>
        <begin position="1"/>
        <end position="16"/>
    </location>
</feature>
<dbReference type="AlphaFoldDB" id="A0A2A9PI78"/>
<feature type="region of interest" description="Disordered" evidence="1">
    <location>
        <begin position="313"/>
        <end position="376"/>
    </location>
</feature>
<evidence type="ECO:0000256" key="1">
    <source>
        <dbReference type="SAM" id="MobiDB-lite"/>
    </source>
</evidence>
<evidence type="ECO:0000313" key="3">
    <source>
        <dbReference type="EMBL" id="PFH60731.1"/>
    </source>
</evidence>
<dbReference type="Pfam" id="PF11327">
    <property type="entry name" value="Egh16-like"/>
    <property type="match status" value="1"/>
</dbReference>
<keyword evidence="2" id="KW-0732">Signal</keyword>